<dbReference type="Proteomes" id="UP000292859">
    <property type="component" value="Unassembled WGS sequence"/>
</dbReference>
<dbReference type="RefSeq" id="WP_089386442.1">
    <property type="nucleotide sequence ID" value="NZ_FZNM01000001.1"/>
</dbReference>
<evidence type="ECO:0000313" key="4">
    <source>
        <dbReference type="EMBL" id="TBN52884.1"/>
    </source>
</evidence>
<reference evidence="3" key="1">
    <citation type="submission" date="2017-06" db="EMBL/GenBank/DDBJ databases">
        <authorList>
            <person name="Kim H.J."/>
            <person name="Triplett B.A."/>
        </authorList>
    </citation>
    <scope>NUCLEOTIDE SEQUENCE [LARGE SCALE GENOMIC DNA]</scope>
    <source>
        <strain evidence="3">DSM 26170</strain>
    </source>
</reference>
<keyword evidence="6" id="KW-1185">Reference proteome</keyword>
<dbReference type="Proteomes" id="UP000198409">
    <property type="component" value="Unassembled WGS sequence"/>
</dbReference>
<dbReference type="EMBL" id="SIRL01000001">
    <property type="protein sequence ID" value="TBN52884.1"/>
    <property type="molecule type" value="Genomic_DNA"/>
</dbReference>
<name>A0A238UT01_9RHOB</name>
<dbReference type="Gene3D" id="3.40.33.10">
    <property type="entry name" value="CAP"/>
    <property type="match status" value="1"/>
</dbReference>
<dbReference type="Pfam" id="PF00188">
    <property type="entry name" value="CAP"/>
    <property type="match status" value="1"/>
</dbReference>
<feature type="chain" id="PRO_5012624596" evidence="1">
    <location>
        <begin position="18"/>
        <end position="175"/>
    </location>
</feature>
<dbReference type="InterPro" id="IPR014044">
    <property type="entry name" value="CAP_dom"/>
</dbReference>
<protein>
    <submittedName>
        <fullName evidence="4">CAP domain-containing protein</fullName>
    </submittedName>
    <submittedName>
        <fullName evidence="3">Uncharacterized conserved protein YkwD, contains CAP (CSP/antigen 5/PR1) domain</fullName>
    </submittedName>
</protein>
<sequence>MSVFRHFAAAASLAVLAACQPGIGLEMPWGRAAAPAEQSLAAQCAVNPAIVARLDGAVNAARQAEGKRVLDSAPLLAQAAQSHACDMARTGRVDVEGSNGSSVVDRARALGYPACGVVQLVARSDSPAMAVMAWMGGEAQRTELLGQTSRQVGSGFAPGPDGQGYYSVVLGNDCG</sequence>
<dbReference type="EMBL" id="FZNM01000001">
    <property type="protein sequence ID" value="SNR24817.1"/>
    <property type="molecule type" value="Genomic_DNA"/>
</dbReference>
<evidence type="ECO:0000256" key="1">
    <source>
        <dbReference type="SAM" id="SignalP"/>
    </source>
</evidence>
<evidence type="ECO:0000313" key="6">
    <source>
        <dbReference type="Proteomes" id="UP000292859"/>
    </source>
</evidence>
<dbReference type="PROSITE" id="PS51257">
    <property type="entry name" value="PROKAR_LIPOPROTEIN"/>
    <property type="match status" value="1"/>
</dbReference>
<accession>A0A238UT01</accession>
<feature type="signal peptide" evidence="1">
    <location>
        <begin position="1"/>
        <end position="17"/>
    </location>
</feature>
<organism evidence="3 5">
    <name type="scientific">Paracoccus sediminis</name>
    <dbReference type="NCBI Taxonomy" id="1214787"/>
    <lineage>
        <taxon>Bacteria</taxon>
        <taxon>Pseudomonadati</taxon>
        <taxon>Pseudomonadota</taxon>
        <taxon>Alphaproteobacteria</taxon>
        <taxon>Rhodobacterales</taxon>
        <taxon>Paracoccaceae</taxon>
        <taxon>Paracoccus</taxon>
    </lineage>
</organism>
<dbReference type="SUPFAM" id="SSF55797">
    <property type="entry name" value="PR-1-like"/>
    <property type="match status" value="1"/>
</dbReference>
<feature type="domain" description="SCP" evidence="2">
    <location>
        <begin position="57"/>
        <end position="168"/>
    </location>
</feature>
<gene>
    <name evidence="4" type="ORF">EYF88_01370</name>
    <name evidence="3" type="ORF">SAMN06265378_101349</name>
</gene>
<proteinExistence type="predicted"/>
<dbReference type="PANTHER" id="PTHR31157:SF1">
    <property type="entry name" value="SCP DOMAIN-CONTAINING PROTEIN"/>
    <property type="match status" value="1"/>
</dbReference>
<reference evidence="4 6" key="3">
    <citation type="submission" date="2019-02" db="EMBL/GenBank/DDBJ databases">
        <authorList>
            <person name="Zhang G."/>
        </authorList>
    </citation>
    <scope>NUCLEOTIDE SEQUENCE [LARGE SCALE GENOMIC DNA]</scope>
    <source>
        <strain evidence="4 6">CMB17</strain>
    </source>
</reference>
<evidence type="ECO:0000313" key="3">
    <source>
        <dbReference type="EMBL" id="SNR24817.1"/>
    </source>
</evidence>
<dbReference type="AlphaFoldDB" id="A0A238UT01"/>
<dbReference type="InterPro" id="IPR035940">
    <property type="entry name" value="CAP_sf"/>
</dbReference>
<dbReference type="PANTHER" id="PTHR31157">
    <property type="entry name" value="SCP DOMAIN-CONTAINING PROTEIN"/>
    <property type="match status" value="1"/>
</dbReference>
<dbReference type="CDD" id="cd05379">
    <property type="entry name" value="CAP_bacterial"/>
    <property type="match status" value="1"/>
</dbReference>
<reference evidence="5" key="2">
    <citation type="submission" date="2017-06" db="EMBL/GenBank/DDBJ databases">
        <authorList>
            <person name="Varghese N."/>
            <person name="Submissions S."/>
        </authorList>
    </citation>
    <scope>NUCLEOTIDE SEQUENCE [LARGE SCALE GENOMIC DNA]</scope>
    <source>
        <strain evidence="5">DSM 26170</strain>
    </source>
</reference>
<evidence type="ECO:0000313" key="5">
    <source>
        <dbReference type="Proteomes" id="UP000198409"/>
    </source>
</evidence>
<evidence type="ECO:0000259" key="2">
    <source>
        <dbReference type="Pfam" id="PF00188"/>
    </source>
</evidence>
<dbReference type="OrthoDB" id="9811255at2"/>
<keyword evidence="1" id="KW-0732">Signal</keyword>